<evidence type="ECO:0000313" key="3">
    <source>
        <dbReference type="Proteomes" id="UP000029015"/>
    </source>
</evidence>
<name>A0A086YYL7_9BIFI</name>
<dbReference type="SUPFAM" id="SSF55729">
    <property type="entry name" value="Acyl-CoA N-acyltransferases (Nat)"/>
    <property type="match status" value="1"/>
</dbReference>
<reference evidence="2 3" key="1">
    <citation type="submission" date="2014-03" db="EMBL/GenBank/DDBJ databases">
        <title>Genomics of Bifidobacteria.</title>
        <authorList>
            <person name="Ventura M."/>
            <person name="Milani C."/>
            <person name="Lugli G.A."/>
        </authorList>
    </citation>
    <scope>NUCLEOTIDE SEQUENCE [LARGE SCALE GENOMIC DNA]</scope>
    <source>
        <strain evidence="2 3">DSM 22766</strain>
    </source>
</reference>
<gene>
    <name evidence="2" type="ORF">BACT_0199</name>
</gene>
<feature type="domain" description="N-acetyltransferase" evidence="1">
    <location>
        <begin position="39"/>
        <end position="209"/>
    </location>
</feature>
<dbReference type="eggNOG" id="COG1670">
    <property type="taxonomic scope" value="Bacteria"/>
</dbReference>
<dbReference type="PANTHER" id="PTHR43441:SF10">
    <property type="entry name" value="ACETYLTRANSFERASE"/>
    <property type="match status" value="1"/>
</dbReference>
<dbReference type="AlphaFoldDB" id="A0A086YYL7"/>
<keyword evidence="2" id="KW-0808">Transferase</keyword>
<evidence type="ECO:0000259" key="1">
    <source>
        <dbReference type="PROSITE" id="PS51186"/>
    </source>
</evidence>
<dbReference type="InterPro" id="IPR016181">
    <property type="entry name" value="Acyl_CoA_acyltransferase"/>
</dbReference>
<dbReference type="STRING" id="1437605.AB656_06815"/>
<dbReference type="EMBL" id="JGYK01000002">
    <property type="protein sequence ID" value="KFI39367.1"/>
    <property type="molecule type" value="Genomic_DNA"/>
</dbReference>
<evidence type="ECO:0000313" key="2">
    <source>
        <dbReference type="EMBL" id="KFI39367.1"/>
    </source>
</evidence>
<dbReference type="GO" id="GO:1990189">
    <property type="term" value="F:protein N-terminal-serine acetyltransferase activity"/>
    <property type="evidence" value="ECO:0007669"/>
    <property type="project" value="TreeGrafter"/>
</dbReference>
<dbReference type="GO" id="GO:0008999">
    <property type="term" value="F:protein-N-terminal-alanine acetyltransferase activity"/>
    <property type="evidence" value="ECO:0007669"/>
    <property type="project" value="TreeGrafter"/>
</dbReference>
<dbReference type="Pfam" id="PF13302">
    <property type="entry name" value="Acetyltransf_3"/>
    <property type="match status" value="1"/>
</dbReference>
<dbReference type="InterPro" id="IPR051908">
    <property type="entry name" value="Ribosomal_N-acetyltransferase"/>
</dbReference>
<dbReference type="OrthoDB" id="5242221at2"/>
<dbReference type="EC" id="2.3.1.128" evidence="2"/>
<sequence>MSVFHSLFDALHQAAAPSAPDPPLAVPARLKAPAGRGDFALRPLTLEDEAEWSRVRWSNNDWLEPWQSGDPQGQPGLTYAQWVEAMRRSEADGSGVVFAMVFQTAIVGQISLGAIRYGAMRTGLAGYWVDHARIGHGFAPLALALLGDWALRSPDGPRLHRMEVAILPENARSLRVVAKLGMRPEGLRKGYMYVGGRWRDHMTFSLLAEDLDGPLVDRLGASMGDAPRNV</sequence>
<dbReference type="GO" id="GO:0005737">
    <property type="term" value="C:cytoplasm"/>
    <property type="evidence" value="ECO:0007669"/>
    <property type="project" value="TreeGrafter"/>
</dbReference>
<accession>A0A086YYL7</accession>
<dbReference type="PROSITE" id="PS51186">
    <property type="entry name" value="GNAT"/>
    <property type="match status" value="1"/>
</dbReference>
<dbReference type="RefSeq" id="WP_051905483.1">
    <property type="nucleotide sequence ID" value="NZ_CP011786.1"/>
</dbReference>
<organism evidence="2 3">
    <name type="scientific">Bifidobacterium actinocoloniiforme DSM 22766</name>
    <dbReference type="NCBI Taxonomy" id="1437605"/>
    <lineage>
        <taxon>Bacteria</taxon>
        <taxon>Bacillati</taxon>
        <taxon>Actinomycetota</taxon>
        <taxon>Actinomycetes</taxon>
        <taxon>Bifidobacteriales</taxon>
        <taxon>Bifidobacteriaceae</taxon>
        <taxon>Bifidobacterium</taxon>
    </lineage>
</organism>
<comment type="caution">
    <text evidence="2">The sequence shown here is derived from an EMBL/GenBank/DDBJ whole genome shotgun (WGS) entry which is preliminary data.</text>
</comment>
<proteinExistence type="predicted"/>
<dbReference type="InterPro" id="IPR000182">
    <property type="entry name" value="GNAT_dom"/>
</dbReference>
<dbReference type="Gene3D" id="3.40.630.30">
    <property type="match status" value="1"/>
</dbReference>
<protein>
    <submittedName>
        <fullName evidence="2">Ribosomal-protein-S5-alanine acetyltransferase</fullName>
        <ecNumber evidence="2">2.3.1.128</ecNumber>
    </submittedName>
</protein>
<keyword evidence="3" id="KW-1185">Reference proteome</keyword>
<dbReference type="PANTHER" id="PTHR43441">
    <property type="entry name" value="RIBOSOMAL-PROTEIN-SERINE ACETYLTRANSFERASE"/>
    <property type="match status" value="1"/>
</dbReference>
<keyword evidence="2" id="KW-0012">Acyltransferase</keyword>
<dbReference type="Proteomes" id="UP000029015">
    <property type="component" value="Unassembled WGS sequence"/>
</dbReference>